<dbReference type="HGNC" id="HGNC:17098">
    <property type="gene designation" value="DICER1"/>
</dbReference>
<name>A0A8Q3WLH6_HUMAN</name>
<proteinExistence type="predicted"/>
<dbReference type="SMR" id="A0A8Q3WLH6"/>
<dbReference type="GO" id="GO:0005524">
    <property type="term" value="F:ATP binding"/>
    <property type="evidence" value="ECO:0007669"/>
    <property type="project" value="InterPro"/>
</dbReference>
<dbReference type="GeneTree" id="ENSGT00940000156287"/>
<dbReference type="InterPro" id="IPR027417">
    <property type="entry name" value="P-loop_NTPase"/>
</dbReference>
<keyword evidence="3" id="KW-1185">Reference proteome</keyword>
<feature type="domain" description="Helicase/UvrB N-terminal" evidence="1">
    <location>
        <begin position="42"/>
        <end position="102"/>
    </location>
</feature>
<reference evidence="2" key="4">
    <citation type="submission" date="2025-08" db="UniProtKB">
        <authorList>
            <consortium name="Ensembl"/>
        </authorList>
    </citation>
    <scope>IDENTIFICATION</scope>
</reference>
<reference evidence="2 3" key="3">
    <citation type="journal article" date="2004" name="Nature">
        <title>Finishing the euchromatic sequence of the human genome.</title>
        <authorList>
            <consortium name="International Human Genome Sequencing Consortium"/>
        </authorList>
    </citation>
    <scope>NUCLEOTIDE SEQUENCE [LARGE SCALE GENOMIC DNA]</scope>
</reference>
<dbReference type="Ensembl" id="ENST00000696740.1">
    <property type="protein sequence ID" value="ENSP00000512843.1"/>
    <property type="gene ID" value="ENSG00000100697.18"/>
</dbReference>
<accession>A0A8Q3WLH6</accession>
<sequence>MKSPALQPLSMAGLQLMTPASSPMGPFFGLPWQQEAIHDNIYTPRKYQVELLEAALDHNTIVCLNTGSGKTFIAVLLTKELSYQIRGDFSRNGKRTVFLVNSGNKKLFYQVVQGKLDGILCLNRFSVFLKLNY</sequence>
<dbReference type="PANTHER" id="PTHR14074">
    <property type="entry name" value="HELICASE WITH DEATH DOMAIN-RELATED"/>
    <property type="match status" value="1"/>
</dbReference>
<dbReference type="Pfam" id="PF04851">
    <property type="entry name" value="ResIII"/>
    <property type="match status" value="1"/>
</dbReference>
<dbReference type="EMBL" id="AL356017">
    <property type="status" value="NOT_ANNOTATED_CDS"/>
    <property type="molecule type" value="Genomic_DNA"/>
</dbReference>
<protein>
    <submittedName>
        <fullName evidence="2">Dicer 1, ribonuclease III</fullName>
    </submittedName>
</protein>
<dbReference type="InterPro" id="IPR051363">
    <property type="entry name" value="RLR_Helicase"/>
</dbReference>
<evidence type="ECO:0000313" key="2">
    <source>
        <dbReference type="Ensembl" id="ENSP00000512843.1"/>
    </source>
</evidence>
<dbReference type="Ensembl" id="ENST00000696740.1">
    <property type="protein sequence ID" value="ENSP00000512843.1"/>
    <property type="gene ID" value="ENSG00000100697.17"/>
</dbReference>
<dbReference type="InterPro" id="IPR006935">
    <property type="entry name" value="Helicase/UvrB_N"/>
</dbReference>
<evidence type="ECO:0000259" key="1">
    <source>
        <dbReference type="Pfam" id="PF04851"/>
    </source>
</evidence>
<dbReference type="OpenTargets" id="ENSG00000100697"/>
<reference evidence="2 3" key="1">
    <citation type="journal article" date="2001" name="Nature">
        <title>Initial sequencing and analysis of the human genome.</title>
        <authorList>
            <consortium name="International Human Genome Sequencing Consortium"/>
            <person name="Lander E.S."/>
            <person name="Linton L.M."/>
            <person name="Birren B."/>
            <person name="Nusbaum C."/>
            <person name="Zody M.C."/>
            <person name="Baldwin J."/>
            <person name="Devon K."/>
            <person name="Dewar K."/>
            <person name="Doyle M."/>
            <person name="FitzHugh W."/>
            <person name="Funke R."/>
            <person name="Gage D."/>
            <person name="Harris K."/>
            <person name="Heaford A."/>
            <person name="Howland J."/>
            <person name="Kann L."/>
            <person name="Lehoczky J."/>
            <person name="LeVine R."/>
            <person name="McEwan P."/>
            <person name="McKernan K."/>
            <person name="Meldrim J."/>
            <person name="Mesirov J.P."/>
            <person name="Miranda C."/>
            <person name="Morris W."/>
            <person name="Naylor J."/>
            <person name="Raymond C."/>
            <person name="Rosetti M."/>
            <person name="Santos R."/>
            <person name="Sheridan A."/>
            <person name="Sougnez C."/>
            <person name="Stange-Thomann N."/>
            <person name="Stojanovic N."/>
            <person name="Subramanian A."/>
            <person name="Wyman D."/>
            <person name="Rogers J."/>
            <person name="Sulston J."/>
            <person name="Ainscough R."/>
            <person name="Beck S."/>
            <person name="Bentley D."/>
            <person name="Burton J."/>
            <person name="Clee C."/>
            <person name="Carter N."/>
            <person name="Coulson A."/>
            <person name="Deadman R."/>
            <person name="Deloukas P."/>
            <person name="Dunham A."/>
            <person name="Dunham I."/>
            <person name="Durbin R."/>
            <person name="French L."/>
            <person name="Grafham D."/>
            <person name="Gregory S."/>
            <person name="Hubbard T."/>
            <person name="Humphray S."/>
            <person name="Hunt A."/>
            <person name="Jones M."/>
            <person name="Lloyd C."/>
            <person name="McMurray A."/>
            <person name="Matthews L."/>
            <person name="Mercer S."/>
            <person name="Milne S."/>
            <person name="Mullikin J.C."/>
            <person name="Mungall A."/>
            <person name="Plumb R."/>
            <person name="Ross M."/>
            <person name="Shownkeen R."/>
            <person name="Sims S."/>
            <person name="Waterston R.H."/>
            <person name="Wilson R.K."/>
            <person name="Hillier L.W."/>
            <person name="McPherson J.D."/>
            <person name="Marra M.A."/>
            <person name="Mardis E.R."/>
            <person name="Fulton L.A."/>
            <person name="Chinwalla A.T."/>
            <person name="Pepin K.H."/>
            <person name="Gish W.R."/>
            <person name="Chissoe S.L."/>
            <person name="Wendl M.C."/>
            <person name="Delehaunty K.D."/>
            <person name="Miner T.L."/>
            <person name="Delehaunty A."/>
            <person name="Kramer J.B."/>
            <person name="Cook L.L."/>
            <person name="Fulton R.S."/>
            <person name="Johnson D.L."/>
            <person name="Minx P.J."/>
            <person name="Clifton S.W."/>
            <person name="Hawkins T."/>
            <person name="Branscomb E."/>
            <person name="Predki P."/>
            <person name="Richardson P."/>
            <person name="Wenning S."/>
            <person name="Slezak T."/>
            <person name="Doggett N."/>
            <person name="Cheng J.F."/>
            <person name="Olsen A."/>
            <person name="Lucas S."/>
            <person name="Elkin C."/>
            <person name="Uberbacher E."/>
            <person name="Frazier M."/>
            <person name="Gibbs R.A."/>
            <person name="Muzny D.M."/>
            <person name="Scherer S.E."/>
            <person name="Bouck J.B."/>
            <person name="Sodergren E.J."/>
            <person name="Worley K.C."/>
            <person name="Rives C.M."/>
            <person name="Gorrell J.H."/>
            <person name="Metzker M.L."/>
            <person name="Naylor S.L."/>
            <person name="Kucherlapati R.S."/>
            <person name="Nelson D.L."/>
            <person name="Weinstock G.M."/>
            <person name="Sakaki Y."/>
            <person name="Fujiyama A."/>
            <person name="Hattori M."/>
            <person name="Yada T."/>
            <person name="Toyoda A."/>
            <person name="Itoh T."/>
            <person name="Kawagoe C."/>
            <person name="Watanabe H."/>
            <person name="Totoki Y."/>
            <person name="Taylor T."/>
            <person name="Weissenbach J."/>
            <person name="Heilig R."/>
            <person name="Saurin W."/>
            <person name="Artiguenave F."/>
            <person name="Brottier P."/>
            <person name="Bruls T."/>
            <person name="Pelletier E."/>
            <person name="Robert C."/>
            <person name="Wincker P."/>
            <person name="Smith D.R."/>
            <person name="Doucette-Stamm L."/>
            <person name="Rubenfield M."/>
            <person name="Weinstock K."/>
            <person name="Lee H.M."/>
            <person name="Dubois J."/>
            <person name="Rosenthal A."/>
            <person name="Platzer M."/>
            <person name="Nyakatura G."/>
            <person name="Taudien S."/>
            <person name="Rump A."/>
            <person name="Yang H."/>
            <person name="Yu J."/>
            <person name="Wang J."/>
            <person name="Huang G."/>
            <person name="Gu J."/>
            <person name="Hood L."/>
            <person name="Rowen L."/>
            <person name="Madan A."/>
            <person name="Qin S."/>
            <person name="Davis R.W."/>
            <person name="Federspiel N.A."/>
            <person name="Abola A.P."/>
            <person name="Proctor M.J."/>
            <person name="Myers R.M."/>
            <person name="Schmutz J."/>
            <person name="Dickson M."/>
            <person name="Grimwood J."/>
            <person name="Cox D.R."/>
            <person name="Olson M.V."/>
            <person name="Kaul R."/>
            <person name="Raymond C."/>
            <person name="Shimizu N."/>
            <person name="Kawasaki K."/>
            <person name="Minoshima S."/>
            <person name="Evans G.A."/>
            <person name="Athanasiou M."/>
            <person name="Schultz R."/>
            <person name="Roe B.A."/>
            <person name="Chen F."/>
            <person name="Pan H."/>
            <person name="Ramser J."/>
            <person name="Lehrach H."/>
            <person name="Reinhardt R."/>
            <person name="McCombie W.R."/>
            <person name="de la Bastide M."/>
            <person name="Dedhia N."/>
            <person name="Blocker H."/>
            <person name="Hornischer K."/>
            <person name="Nordsiek G."/>
            <person name="Agarwala R."/>
            <person name="Aravind L."/>
            <person name="Bailey J.A."/>
            <person name="Bateman A."/>
            <person name="Batzoglou S."/>
            <person name="Birney E."/>
            <person name="Bork P."/>
            <person name="Brown D.G."/>
            <person name="Burge C.B."/>
            <person name="Cerutti L."/>
            <person name="Chen H.C."/>
            <person name="Church D."/>
            <person name="Clamp M."/>
            <person name="Copley R.R."/>
            <person name="Doerks T."/>
            <person name="Eddy S.R."/>
            <person name="Eichler E.E."/>
            <person name="Furey T.S."/>
            <person name="Galagan J."/>
            <person name="Gilbert J.G."/>
            <person name="Harmon C."/>
            <person name="Hayashizaki Y."/>
            <person name="Haussler D."/>
            <person name="Hermjakob H."/>
            <person name="Hokamp K."/>
            <person name="Jang W."/>
            <person name="Johnson L.S."/>
            <person name="Jones T.A."/>
            <person name="Kasif S."/>
            <person name="Kaspryzk A."/>
            <person name="Kennedy S."/>
            <person name="Kent W.J."/>
            <person name="Kitts P."/>
            <person name="Koonin E.V."/>
            <person name="Korf I."/>
            <person name="Kulp D."/>
            <person name="Lancet D."/>
            <person name="Lowe T.M."/>
            <person name="McLysaght A."/>
            <person name="Mikkelsen T."/>
            <person name="Moran J.V."/>
            <person name="Mulder N."/>
            <person name="Pollara V.J."/>
            <person name="Ponting C.P."/>
            <person name="Schuler G."/>
            <person name="Schultz J."/>
            <person name="Slater G."/>
            <person name="Smit A.F."/>
            <person name="Stupka E."/>
            <person name="Szustakowski J."/>
            <person name="Thierry-Mieg D."/>
            <person name="Thierry-Mieg J."/>
            <person name="Wagner L."/>
            <person name="Wallis J."/>
            <person name="Wheeler R."/>
            <person name="Williams A."/>
            <person name="Wolf Y.I."/>
            <person name="Wolfe K.H."/>
            <person name="Yang S.P."/>
            <person name="Yeh R.F."/>
            <person name="Collins F."/>
            <person name="Guyer M.S."/>
            <person name="Peterson J."/>
            <person name="Felsenfeld A."/>
            <person name="Wetterstrand K.A."/>
            <person name="Patrinos A."/>
            <person name="Morgan M.J."/>
            <person name="de Jong P."/>
            <person name="Catanese J.J."/>
            <person name="Osoegawa K."/>
            <person name="Shizuya H."/>
            <person name="Choi S."/>
            <person name="Chen Y.J."/>
        </authorList>
    </citation>
    <scope>NUCLEOTIDE SEQUENCE [LARGE SCALE GENOMIC DNA]</scope>
</reference>
<dbReference type="Gene3D" id="3.40.50.300">
    <property type="entry name" value="P-loop containing nucleotide triphosphate hydrolases"/>
    <property type="match status" value="1"/>
</dbReference>
<dbReference type="OrthoDB" id="2392202at2759"/>
<dbReference type="GO" id="GO:0016787">
    <property type="term" value="F:hydrolase activity"/>
    <property type="evidence" value="ECO:0007669"/>
    <property type="project" value="InterPro"/>
</dbReference>
<reference evidence="2" key="5">
    <citation type="submission" date="2025-09" db="UniProtKB">
        <authorList>
            <consortium name="Ensembl"/>
        </authorList>
    </citation>
    <scope>IDENTIFICATION</scope>
</reference>
<reference evidence="2 3" key="2">
    <citation type="journal article" date="2003" name="Nature">
        <title>The DNA sequence and analysis of human chromosome 14.</title>
        <authorList>
            <person name="Heilig R."/>
            <person name="Eckenberg R."/>
            <person name="Petit J.L."/>
            <person name="Fonknechten N."/>
            <person name="Da Silva C."/>
            <person name="Cattolico L."/>
            <person name="Levy M."/>
            <person name="Barbe V."/>
            <person name="de Berardinis V."/>
            <person name="Ureta-Vidal A."/>
            <person name="Pelletier E."/>
            <person name="Vico V."/>
            <person name="Anthouard V."/>
            <person name="Rowen L."/>
            <person name="Madan A."/>
            <person name="Qin S."/>
            <person name="Sun H."/>
            <person name="Du H."/>
            <person name="Pepin K."/>
            <person name="Artiguenave F."/>
            <person name="Robert C."/>
            <person name="Cruaud C."/>
            <person name="Bruls T."/>
            <person name="Jaillon O."/>
            <person name="Friedlander L."/>
            <person name="Samson G."/>
            <person name="Brottier P."/>
            <person name="Cure S."/>
            <person name="Segurens B."/>
            <person name="Aniere F."/>
            <person name="Samain S."/>
            <person name="Crespeau H."/>
            <person name="Abbasi N."/>
            <person name="Aiach N."/>
            <person name="Boscus D."/>
            <person name="Dickhoff R."/>
            <person name="Dors M."/>
            <person name="Dubois I."/>
            <person name="Friedman C."/>
            <person name="Gouyvenoux M."/>
            <person name="James R."/>
            <person name="Madan A."/>
            <person name="Mairey-Estrada B."/>
            <person name="Mangenot S."/>
            <person name="Martins N."/>
            <person name="Menard M."/>
            <person name="Oztas S."/>
            <person name="Ratcliffe A."/>
            <person name="Shaffer T."/>
            <person name="Trask B."/>
            <person name="Vacherie B."/>
            <person name="Bellemere C."/>
            <person name="Belser C."/>
            <person name="Besnard-Gonnet M."/>
            <person name="Bartol-Mavel D."/>
            <person name="Boutard M."/>
            <person name="Briez-Silla S."/>
            <person name="Combette S."/>
            <person name="Dufosse-Laurent V."/>
            <person name="Ferron C."/>
            <person name="Lechaplais C."/>
            <person name="Louesse C."/>
            <person name="Muselet D."/>
            <person name="Magdelenat G."/>
            <person name="Pateau E."/>
            <person name="Petit E."/>
            <person name="Sirvain-Trukniewicz P."/>
            <person name="Trybou A."/>
            <person name="Vega-Czarny N."/>
            <person name="Bataille E."/>
            <person name="Bluet E."/>
            <person name="Bordelais I."/>
            <person name="Dubois M."/>
            <person name="Dumont C."/>
            <person name="Guerin T."/>
            <person name="Haffray S."/>
            <person name="Hammadi R."/>
            <person name="Muanga J."/>
            <person name="Pellouin V."/>
            <person name="Robert D."/>
            <person name="Wunderle E."/>
            <person name="Gauguet G."/>
            <person name="Roy A."/>
            <person name="Sainte-Marthe L."/>
            <person name="Verdier J."/>
            <person name="Verdier-Discala C."/>
            <person name="Hillier L."/>
            <person name="Fulton L."/>
            <person name="McPherson J."/>
            <person name="Matsuda F."/>
            <person name="Wilson R."/>
            <person name="Scarpelli C."/>
            <person name="Gyapay G."/>
            <person name="Wincker P."/>
            <person name="Saurin W."/>
            <person name="Quetier F."/>
            <person name="Waterston R."/>
            <person name="Hood L."/>
            <person name="Weissenbach J."/>
        </authorList>
    </citation>
    <scope>NUCLEOTIDE SEQUENCE [LARGE SCALE GENOMIC DNA]</scope>
</reference>
<dbReference type="Proteomes" id="UP000005640">
    <property type="component" value="Chromosome 14"/>
</dbReference>
<dbReference type="EMBL" id="AL390254">
    <property type="status" value="NOT_ANNOTATED_CDS"/>
    <property type="molecule type" value="Genomic_DNA"/>
</dbReference>
<evidence type="ECO:0000313" key="3">
    <source>
        <dbReference type="Proteomes" id="UP000005640"/>
    </source>
</evidence>
<gene>
    <name evidence="2" type="primary">DICER1</name>
</gene>
<dbReference type="AlphaFoldDB" id="A0A8Q3WLH6"/>
<dbReference type="SUPFAM" id="SSF52540">
    <property type="entry name" value="P-loop containing nucleoside triphosphate hydrolases"/>
    <property type="match status" value="1"/>
</dbReference>
<dbReference type="PANTHER" id="PTHR14074:SF16">
    <property type="entry name" value="ANTIVIRAL INNATE IMMUNE RESPONSE RECEPTOR RIG-I"/>
    <property type="match status" value="1"/>
</dbReference>
<dbReference type="GO" id="GO:0003677">
    <property type="term" value="F:DNA binding"/>
    <property type="evidence" value="ECO:0007669"/>
    <property type="project" value="InterPro"/>
</dbReference>
<organism evidence="2 3">
    <name type="scientific">Homo sapiens</name>
    <name type="common">Human</name>
    <dbReference type="NCBI Taxonomy" id="9606"/>
    <lineage>
        <taxon>Eukaryota</taxon>
        <taxon>Metazoa</taxon>
        <taxon>Chordata</taxon>
        <taxon>Craniata</taxon>
        <taxon>Vertebrata</taxon>
        <taxon>Euteleostomi</taxon>
        <taxon>Mammalia</taxon>
        <taxon>Eutheria</taxon>
        <taxon>Euarchontoglires</taxon>
        <taxon>Primates</taxon>
        <taxon>Haplorrhini</taxon>
        <taxon>Catarrhini</taxon>
        <taxon>Hominidae</taxon>
        <taxon>Homo</taxon>
    </lineage>
</organism>